<reference evidence="2 3" key="1">
    <citation type="submission" date="2022-01" db="EMBL/GenBank/DDBJ databases">
        <title>Whole genome-based taxonomy of the Shewanellaceae.</title>
        <authorList>
            <person name="Martin-Rodriguez A.J."/>
        </authorList>
    </citation>
    <scope>NUCLEOTIDE SEQUENCE [LARGE SCALE GENOMIC DNA]</scope>
    <source>
        <strain evidence="2 3">DSM 21332</strain>
    </source>
</reference>
<dbReference type="RefSeq" id="WP_249250501.1">
    <property type="nucleotide sequence ID" value="NZ_JAKIKT010000009.1"/>
</dbReference>
<name>A0ABT0NBX6_9GAMM</name>
<keyword evidence="2" id="KW-0012">Acyltransferase</keyword>
<dbReference type="Pfam" id="PF09836">
    <property type="entry name" value="DUF2063"/>
    <property type="match status" value="1"/>
</dbReference>
<evidence type="ECO:0000313" key="2">
    <source>
        <dbReference type="EMBL" id="MCL2915936.1"/>
    </source>
</evidence>
<keyword evidence="2" id="KW-0238">DNA-binding</keyword>
<keyword evidence="3" id="KW-1185">Reference proteome</keyword>
<comment type="caution">
    <text evidence="2">The sequence shown here is derived from an EMBL/GenBank/DDBJ whole genome shotgun (WGS) entry which is preliminary data.</text>
</comment>
<feature type="domain" description="Putative DNA-binding" evidence="1">
    <location>
        <begin position="7"/>
        <end position="102"/>
    </location>
</feature>
<evidence type="ECO:0000259" key="1">
    <source>
        <dbReference type="Pfam" id="PF09836"/>
    </source>
</evidence>
<accession>A0ABT0NBX6</accession>
<proteinExistence type="predicted"/>
<dbReference type="EMBL" id="JAKIKT010000009">
    <property type="protein sequence ID" value="MCL2915936.1"/>
    <property type="molecule type" value="Genomic_DNA"/>
</dbReference>
<evidence type="ECO:0000313" key="3">
    <source>
        <dbReference type="Proteomes" id="UP001202831"/>
    </source>
</evidence>
<sequence length="265" mass="30284">MPGLKYTQNTVMQYLLQPDAGARESLAELVVDQGNVSLETRMGIYANAYRIRLKEVIETDHEQLCFYLGDELFERMADEFIAASPSQNRSLRGFCEPLPEFLAEDEFFSQYPILADIARFERRLLTAFDAADTNREEFAALAALPPEQWPAVCLRFHPSVQLFRCASNAVETWQALKQGLEVPGADYSGWRYWLIWRGRSRLTEFISLQPWQLVLVEAVIAGENFAGLCELMLDFFDESQAPAQVFESLKAWFEMGLIRSLVVSD</sequence>
<dbReference type="GO" id="GO:0016746">
    <property type="term" value="F:acyltransferase activity"/>
    <property type="evidence" value="ECO:0007669"/>
    <property type="project" value="UniProtKB-KW"/>
</dbReference>
<dbReference type="GO" id="GO:0003677">
    <property type="term" value="F:DNA binding"/>
    <property type="evidence" value="ECO:0007669"/>
    <property type="project" value="UniProtKB-KW"/>
</dbReference>
<keyword evidence="2" id="KW-0808">Transferase</keyword>
<dbReference type="InterPro" id="IPR018640">
    <property type="entry name" value="DUF2063"/>
</dbReference>
<gene>
    <name evidence="2" type="ORF">L2725_19520</name>
</gene>
<dbReference type="Proteomes" id="UP001202831">
    <property type="component" value="Unassembled WGS sequence"/>
</dbReference>
<protein>
    <submittedName>
        <fullName evidence="2">DNA-binding domain-containing protein</fullName>
    </submittedName>
</protein>
<organism evidence="2 3">
    <name type="scientific">Shewanella corallii</name>
    <dbReference type="NCBI Taxonomy" id="560080"/>
    <lineage>
        <taxon>Bacteria</taxon>
        <taxon>Pseudomonadati</taxon>
        <taxon>Pseudomonadota</taxon>
        <taxon>Gammaproteobacteria</taxon>
        <taxon>Alteromonadales</taxon>
        <taxon>Shewanellaceae</taxon>
        <taxon>Shewanella</taxon>
    </lineage>
</organism>